<sequence>MTNIKKKSHLNLILVTTMSLILYYSEAIQFITGINGTQFIDDILYLIILSWVPWLLFTNKKWDRTLSRNTTISLIIILTGIVSHLASGYISYERLALGFIYFSKPFVFVIWGALMSQRINRKDKEKIFKIIIVVSTITVFISLIDLFFPRILSSYFPSMFLYGEKRISALWGHPGKAAFYLSIGIICFSISFLYTHKFRYIILVLVSLYLTYHTYMKKTFLAIAAEYHYLIFAFIKNRTKKLFVLLAISLLFFLFLFETKLGERFFSEYKFVLTDIYEDRSRILMFLSTIDLLASSSFYFLFGAGFGNWLGYATSIYYSPLHYNFFLDMYYGLNHIDGSYLGDNYFAHIIGEVGSFGATLIALFFISSLIYLLKKTSRYDPVQVLGTCLFINGCVHTIGFSLPEITSMSYFSFALPMILVLNINNDEVANNDQKSN</sequence>
<feature type="transmembrane region" description="Helical" evidence="1">
    <location>
        <begin position="177"/>
        <end position="194"/>
    </location>
</feature>
<reference evidence="2 3" key="1">
    <citation type="submission" date="2017-09" db="EMBL/GenBank/DDBJ databases">
        <title>Biodiversity and function of Thalassospira species in the particle-attached aromatic-hydrocarbon-degrading consortia from the surface seawater of the South China Sea.</title>
        <authorList>
            <person name="Dong C."/>
            <person name="Liu R."/>
            <person name="Shao Z."/>
        </authorList>
    </citation>
    <scope>NUCLEOTIDE SEQUENCE [LARGE SCALE GENOMIC DNA]</scope>
    <source>
        <strain evidence="2 3">CSC1P2</strain>
    </source>
</reference>
<keyword evidence="1" id="KW-0472">Membrane</keyword>
<dbReference type="EMBL" id="NWTK01000004">
    <property type="protein sequence ID" value="PKR54554.1"/>
    <property type="molecule type" value="Genomic_DNA"/>
</dbReference>
<keyword evidence="1" id="KW-0812">Transmembrane</keyword>
<comment type="caution">
    <text evidence="2">The sequence shown here is derived from an EMBL/GenBank/DDBJ whole genome shotgun (WGS) entry which is preliminary data.</text>
</comment>
<protein>
    <submittedName>
        <fullName evidence="2">Uncharacterized protein</fullName>
    </submittedName>
</protein>
<organism evidence="2 3">
    <name type="scientific">Thalassospira marina</name>
    <dbReference type="NCBI Taxonomy" id="2048283"/>
    <lineage>
        <taxon>Bacteria</taxon>
        <taxon>Pseudomonadati</taxon>
        <taxon>Pseudomonadota</taxon>
        <taxon>Alphaproteobacteria</taxon>
        <taxon>Rhodospirillales</taxon>
        <taxon>Thalassospiraceae</taxon>
        <taxon>Thalassospira</taxon>
    </lineage>
</organism>
<dbReference type="Proteomes" id="UP000233597">
    <property type="component" value="Unassembled WGS sequence"/>
</dbReference>
<dbReference type="InterPro" id="IPR051533">
    <property type="entry name" value="WaaL-like"/>
</dbReference>
<feature type="transmembrane region" description="Helical" evidence="1">
    <location>
        <begin position="241"/>
        <end position="262"/>
    </location>
</feature>
<evidence type="ECO:0000313" key="3">
    <source>
        <dbReference type="Proteomes" id="UP000233597"/>
    </source>
</evidence>
<feature type="transmembrane region" description="Helical" evidence="1">
    <location>
        <begin position="384"/>
        <end position="402"/>
    </location>
</feature>
<feature type="transmembrane region" description="Helical" evidence="1">
    <location>
        <begin position="71"/>
        <end position="90"/>
    </location>
</feature>
<keyword evidence="1" id="KW-1133">Transmembrane helix</keyword>
<evidence type="ECO:0000256" key="1">
    <source>
        <dbReference type="SAM" id="Phobius"/>
    </source>
</evidence>
<dbReference type="PANTHER" id="PTHR37422">
    <property type="entry name" value="TEICHURONIC ACID BIOSYNTHESIS PROTEIN TUAE"/>
    <property type="match status" value="1"/>
</dbReference>
<feature type="transmembrane region" description="Helical" evidence="1">
    <location>
        <begin position="43"/>
        <end position="59"/>
    </location>
</feature>
<feature type="transmembrane region" description="Helical" evidence="1">
    <location>
        <begin position="127"/>
        <end position="148"/>
    </location>
</feature>
<proteinExistence type="predicted"/>
<dbReference type="PANTHER" id="PTHR37422:SF13">
    <property type="entry name" value="LIPOPOLYSACCHARIDE BIOSYNTHESIS PROTEIN PA4999-RELATED"/>
    <property type="match status" value="1"/>
</dbReference>
<evidence type="ECO:0000313" key="2">
    <source>
        <dbReference type="EMBL" id="PKR54554.1"/>
    </source>
</evidence>
<dbReference type="AlphaFoldDB" id="A0A2N3KVI5"/>
<gene>
    <name evidence="2" type="ORF">COO20_07275</name>
</gene>
<dbReference type="RefSeq" id="WP_101265081.1">
    <property type="nucleotide sequence ID" value="NZ_NWTK01000004.1"/>
</dbReference>
<feature type="transmembrane region" description="Helical" evidence="1">
    <location>
        <begin position="96"/>
        <end position="115"/>
    </location>
</feature>
<feature type="transmembrane region" description="Helical" evidence="1">
    <location>
        <begin position="283"/>
        <end position="302"/>
    </location>
</feature>
<accession>A0A2N3KVI5</accession>
<name>A0A2N3KVI5_9PROT</name>
<feature type="transmembrane region" description="Helical" evidence="1">
    <location>
        <begin position="345"/>
        <end position="372"/>
    </location>
</feature>